<protein>
    <recommendedName>
        <fullName evidence="4">Alpha/beta hydrolase</fullName>
    </recommendedName>
</protein>
<dbReference type="EMBL" id="BMHK01000005">
    <property type="protein sequence ID" value="GGB93814.1"/>
    <property type="molecule type" value="Genomic_DNA"/>
</dbReference>
<dbReference type="AlphaFoldDB" id="A0A916X3J9"/>
<evidence type="ECO:0000313" key="2">
    <source>
        <dbReference type="EMBL" id="GGB93814.1"/>
    </source>
</evidence>
<dbReference type="Proteomes" id="UP000608154">
    <property type="component" value="Unassembled WGS sequence"/>
</dbReference>
<organism evidence="2 3">
    <name type="scientific">Novosphingobium endophyticum</name>
    <dbReference type="NCBI Taxonomy" id="1955250"/>
    <lineage>
        <taxon>Bacteria</taxon>
        <taxon>Pseudomonadati</taxon>
        <taxon>Pseudomonadota</taxon>
        <taxon>Alphaproteobacteria</taxon>
        <taxon>Sphingomonadales</taxon>
        <taxon>Sphingomonadaceae</taxon>
        <taxon>Novosphingobium</taxon>
    </lineage>
</organism>
<proteinExistence type="predicted"/>
<dbReference type="SUPFAM" id="SSF52096">
    <property type="entry name" value="ClpP/crotonase"/>
    <property type="match status" value="1"/>
</dbReference>
<dbReference type="InterPro" id="IPR029045">
    <property type="entry name" value="ClpP/crotonase-like_dom_sf"/>
</dbReference>
<reference evidence="2" key="1">
    <citation type="journal article" date="2014" name="Int. J. Syst. Evol. Microbiol.">
        <title>Complete genome sequence of Corynebacterium casei LMG S-19264T (=DSM 44701T), isolated from a smear-ripened cheese.</title>
        <authorList>
            <consortium name="US DOE Joint Genome Institute (JGI-PGF)"/>
            <person name="Walter F."/>
            <person name="Albersmeier A."/>
            <person name="Kalinowski J."/>
            <person name="Ruckert C."/>
        </authorList>
    </citation>
    <scope>NUCLEOTIDE SEQUENCE</scope>
    <source>
        <strain evidence="2">CGMCC 1.15095</strain>
    </source>
</reference>
<keyword evidence="3" id="KW-1185">Reference proteome</keyword>
<feature type="signal peptide" evidence="1">
    <location>
        <begin position="1"/>
        <end position="34"/>
    </location>
</feature>
<keyword evidence="1" id="KW-0732">Signal</keyword>
<feature type="chain" id="PRO_5037863147" description="Alpha/beta hydrolase" evidence="1">
    <location>
        <begin position="35"/>
        <end position="239"/>
    </location>
</feature>
<gene>
    <name evidence="2" type="ORF">GCM10011494_10320</name>
</gene>
<evidence type="ECO:0008006" key="4">
    <source>
        <dbReference type="Google" id="ProtNLM"/>
    </source>
</evidence>
<evidence type="ECO:0000256" key="1">
    <source>
        <dbReference type="SAM" id="SignalP"/>
    </source>
</evidence>
<accession>A0A916X3J9</accession>
<evidence type="ECO:0000313" key="3">
    <source>
        <dbReference type="Proteomes" id="UP000608154"/>
    </source>
</evidence>
<reference evidence="2" key="2">
    <citation type="submission" date="2020-09" db="EMBL/GenBank/DDBJ databases">
        <authorList>
            <person name="Sun Q."/>
            <person name="Zhou Y."/>
        </authorList>
    </citation>
    <scope>NUCLEOTIDE SEQUENCE</scope>
    <source>
        <strain evidence="2">CGMCC 1.15095</strain>
    </source>
</reference>
<sequence>MGKVGGCIFPGMRSTVAILALIALNAVSPLSAQAISYEVVEVDADRFDDGGERMLQVETAAIPEGIAAYGPFRVLDPGRAALVDVTDARSPGEFARMLRDYPGIGVLEMIECPGTEDDLANLRLGRLIREKGIATYVPAGGSVRSGGVELFLAGARRYADPGAEFAVHSWIDDTGLEPDDYQASAPENRRYIVYYQNMGMSSVEAEAFYAMTNSVPFESARWFGANEMAMWVRLDQAGA</sequence>
<name>A0A916X3J9_9SPHN</name>
<comment type="caution">
    <text evidence="2">The sequence shown here is derived from an EMBL/GenBank/DDBJ whole genome shotgun (WGS) entry which is preliminary data.</text>
</comment>